<dbReference type="HOGENOM" id="CLU_031730_0_0_1"/>
<dbReference type="Pfam" id="PF00734">
    <property type="entry name" value="CBM_1"/>
    <property type="match status" value="1"/>
</dbReference>
<dbReference type="InParanoid" id="E5A3P1"/>
<dbReference type="STRING" id="985895.E5A3P1"/>
<dbReference type="GeneID" id="13285996"/>
<evidence type="ECO:0000256" key="17">
    <source>
        <dbReference type="SAM" id="SignalP"/>
    </source>
</evidence>
<dbReference type="Gene3D" id="2.70.50.70">
    <property type="match status" value="1"/>
</dbReference>
<dbReference type="SMART" id="SM00236">
    <property type="entry name" value="fCBD"/>
    <property type="match status" value="1"/>
</dbReference>
<evidence type="ECO:0000256" key="3">
    <source>
        <dbReference type="ARBA" id="ARBA00022525"/>
    </source>
</evidence>
<feature type="compositionally biased region" description="Low complexity" evidence="16">
    <location>
        <begin position="253"/>
        <end position="273"/>
    </location>
</feature>
<gene>
    <name evidence="19" type="ORF">LEMA_P096630.1</name>
</gene>
<accession>E5A3P1</accession>
<dbReference type="EC" id="1.14.99.56" evidence="15"/>
<feature type="domain" description="CBM1" evidence="18">
    <location>
        <begin position="289"/>
        <end position="325"/>
    </location>
</feature>
<dbReference type="GO" id="GO:0030245">
    <property type="term" value="P:cellulose catabolic process"/>
    <property type="evidence" value="ECO:0007669"/>
    <property type="project" value="UniProtKB-UniRule"/>
</dbReference>
<evidence type="ECO:0000256" key="11">
    <source>
        <dbReference type="ARBA" id="ARBA00023277"/>
    </source>
</evidence>
<evidence type="ECO:0000256" key="1">
    <source>
        <dbReference type="ARBA" id="ARBA00001973"/>
    </source>
</evidence>
<comment type="similarity">
    <text evidence="13">Belongs to the polysaccharide monooxygenase AA9 family.</text>
</comment>
<evidence type="ECO:0000313" key="19">
    <source>
        <dbReference type="EMBL" id="CBX98254.1"/>
    </source>
</evidence>
<evidence type="ECO:0000256" key="2">
    <source>
        <dbReference type="ARBA" id="ARBA00004613"/>
    </source>
</evidence>
<dbReference type="GO" id="GO:0004497">
    <property type="term" value="F:monooxygenase activity"/>
    <property type="evidence" value="ECO:0007669"/>
    <property type="project" value="UniProtKB-KW"/>
</dbReference>
<evidence type="ECO:0000256" key="13">
    <source>
        <dbReference type="ARBA" id="ARBA00044502"/>
    </source>
</evidence>
<keyword evidence="12 15" id="KW-0624">Polysaccharide degradation</keyword>
<evidence type="ECO:0000256" key="10">
    <source>
        <dbReference type="ARBA" id="ARBA00023157"/>
    </source>
</evidence>
<protein>
    <recommendedName>
        <fullName evidence="15">AA9 family lytic polysaccharide monooxygenase</fullName>
        <ecNumber evidence="15">1.14.99.56</ecNumber>
    </recommendedName>
    <alternativeName>
        <fullName evidence="15">Endo-beta-1,4-glucanase</fullName>
    </alternativeName>
    <alternativeName>
        <fullName evidence="15">Glycosyl hydrolase 61 family protein</fullName>
    </alternativeName>
</protein>
<comment type="domain">
    <text evidence="15">Has a modular structure: an endo-beta-1,4-glucanase catalytic module at the N-terminus, a linker rich in serines and threonines, and a C-terminal carbohydrate-binding module (CBM).</text>
</comment>
<dbReference type="GO" id="GO:0008810">
    <property type="term" value="F:cellulase activity"/>
    <property type="evidence" value="ECO:0007669"/>
    <property type="project" value="UniProtKB-UniRule"/>
</dbReference>
<evidence type="ECO:0000259" key="18">
    <source>
        <dbReference type="PROSITE" id="PS51164"/>
    </source>
</evidence>
<dbReference type="InterPro" id="IPR005103">
    <property type="entry name" value="AA9_LPMO"/>
</dbReference>
<evidence type="ECO:0000256" key="4">
    <source>
        <dbReference type="ARBA" id="ARBA00022723"/>
    </source>
</evidence>
<dbReference type="GO" id="GO:0005576">
    <property type="term" value="C:extracellular region"/>
    <property type="evidence" value="ECO:0007669"/>
    <property type="project" value="UniProtKB-SubCell"/>
</dbReference>
<dbReference type="CAZy" id="AA9">
    <property type="family name" value="Auxiliary Activities 9"/>
</dbReference>
<evidence type="ECO:0000256" key="5">
    <source>
        <dbReference type="ARBA" id="ARBA00022729"/>
    </source>
</evidence>
<keyword evidence="20" id="KW-1185">Reference proteome</keyword>
<dbReference type="CDD" id="cd21175">
    <property type="entry name" value="LPMO_AA9"/>
    <property type="match status" value="1"/>
</dbReference>
<feature type="region of interest" description="Disordered" evidence="16">
    <location>
        <begin position="238"/>
        <end position="273"/>
    </location>
</feature>
<comment type="catalytic activity">
    <reaction evidence="14 15">
        <text>[(1-&gt;4)-beta-D-glucosyl]n+m + reduced acceptor + O2 = 4-dehydro-beta-D-glucosyl-[(1-&gt;4)-beta-D-glucosyl]n-1 + [(1-&gt;4)-beta-D-glucosyl]m + acceptor + H2O.</text>
        <dbReference type="EC" id="1.14.99.56"/>
    </reaction>
</comment>
<dbReference type="PROSITE" id="PS51164">
    <property type="entry name" value="CBM1_2"/>
    <property type="match status" value="1"/>
</dbReference>
<dbReference type="PANTHER" id="PTHR33353:SF17">
    <property type="entry name" value="ENDO-BETA-1,4-GLUCANASE D"/>
    <property type="match status" value="1"/>
</dbReference>
<feature type="signal peptide" evidence="17">
    <location>
        <begin position="1"/>
        <end position="20"/>
    </location>
</feature>
<keyword evidence="5 17" id="KW-0732">Signal</keyword>
<keyword evidence="4" id="KW-0479">Metal-binding</keyword>
<dbReference type="OrthoDB" id="5558646at2759"/>
<evidence type="ECO:0000256" key="14">
    <source>
        <dbReference type="ARBA" id="ARBA00045077"/>
    </source>
</evidence>
<dbReference type="InterPro" id="IPR049892">
    <property type="entry name" value="AA9"/>
</dbReference>
<dbReference type="GO" id="GO:0030248">
    <property type="term" value="F:cellulose binding"/>
    <property type="evidence" value="ECO:0007669"/>
    <property type="project" value="UniProtKB-UniRule"/>
</dbReference>
<dbReference type="Pfam" id="PF03443">
    <property type="entry name" value="AA9"/>
    <property type="match status" value="1"/>
</dbReference>
<dbReference type="InterPro" id="IPR035971">
    <property type="entry name" value="CBD_sf"/>
</dbReference>
<feature type="chain" id="PRO_5003195073" description="AA9 family lytic polysaccharide monooxygenase" evidence="17">
    <location>
        <begin position="21"/>
        <end position="325"/>
    </location>
</feature>
<evidence type="ECO:0000256" key="6">
    <source>
        <dbReference type="ARBA" id="ARBA00023001"/>
    </source>
</evidence>
<name>E5A3P1_LEPMJ</name>
<evidence type="ECO:0000256" key="16">
    <source>
        <dbReference type="SAM" id="MobiDB-lite"/>
    </source>
</evidence>
<evidence type="ECO:0000256" key="12">
    <source>
        <dbReference type="ARBA" id="ARBA00023326"/>
    </source>
</evidence>
<dbReference type="InterPro" id="IPR000254">
    <property type="entry name" value="CBD"/>
</dbReference>
<dbReference type="AlphaFoldDB" id="E5A3P1"/>
<reference evidence="20" key="1">
    <citation type="journal article" date="2011" name="Nat. Commun.">
        <title>Effector diversification within compartments of the Leptosphaeria maculans genome affected by Repeat-Induced Point mutations.</title>
        <authorList>
            <person name="Rouxel T."/>
            <person name="Grandaubert J."/>
            <person name="Hane J.K."/>
            <person name="Hoede C."/>
            <person name="van de Wouw A.P."/>
            <person name="Couloux A."/>
            <person name="Dominguez V."/>
            <person name="Anthouard V."/>
            <person name="Bally P."/>
            <person name="Bourras S."/>
            <person name="Cozijnsen A.J."/>
            <person name="Ciuffetti L.M."/>
            <person name="Degrave A."/>
            <person name="Dilmaghani A."/>
            <person name="Duret L."/>
            <person name="Fudal I."/>
            <person name="Goodwin S.B."/>
            <person name="Gout L."/>
            <person name="Glaser N."/>
            <person name="Linglin J."/>
            <person name="Kema G.H.J."/>
            <person name="Lapalu N."/>
            <person name="Lawrence C.B."/>
            <person name="May K."/>
            <person name="Meyer M."/>
            <person name="Ollivier B."/>
            <person name="Poulain J."/>
            <person name="Schoch C.L."/>
            <person name="Simon A."/>
            <person name="Spatafora J.W."/>
            <person name="Stachowiak A."/>
            <person name="Turgeon B.G."/>
            <person name="Tyler B.M."/>
            <person name="Vincent D."/>
            <person name="Weissenbach J."/>
            <person name="Amselem J."/>
            <person name="Quesneville H."/>
            <person name="Oliver R.P."/>
            <person name="Wincker P."/>
            <person name="Balesdent M.-H."/>
            <person name="Howlett B.J."/>
        </authorList>
    </citation>
    <scope>NUCLEOTIDE SEQUENCE [LARGE SCALE GENOMIC DNA]</scope>
    <source>
        <strain evidence="20">JN3 / isolate v23.1.3 / race Av1-4-5-6-7-8</strain>
    </source>
</reference>
<evidence type="ECO:0000256" key="8">
    <source>
        <dbReference type="ARBA" id="ARBA00023008"/>
    </source>
</evidence>
<organism evidence="20">
    <name type="scientific">Leptosphaeria maculans (strain JN3 / isolate v23.1.3 / race Av1-4-5-6-7-8)</name>
    <name type="common">Blackleg fungus</name>
    <name type="synonym">Phoma lingam</name>
    <dbReference type="NCBI Taxonomy" id="985895"/>
    <lineage>
        <taxon>Eukaryota</taxon>
        <taxon>Fungi</taxon>
        <taxon>Dikarya</taxon>
        <taxon>Ascomycota</taxon>
        <taxon>Pezizomycotina</taxon>
        <taxon>Dothideomycetes</taxon>
        <taxon>Pleosporomycetidae</taxon>
        <taxon>Pleosporales</taxon>
        <taxon>Pleosporineae</taxon>
        <taxon>Leptosphaeriaceae</taxon>
        <taxon>Plenodomus</taxon>
        <taxon>Plenodomus lingam/Leptosphaeria maculans species complex</taxon>
    </lineage>
</organism>
<comment type="cofactor">
    <cofactor evidence="1">
        <name>Cu(2+)</name>
        <dbReference type="ChEBI" id="CHEBI:29036"/>
    </cofactor>
</comment>
<keyword evidence="6 15" id="KW-0136">Cellulose degradation</keyword>
<dbReference type="OMA" id="YIDSPPN"/>
<dbReference type="SUPFAM" id="SSF57180">
    <property type="entry name" value="Cellulose-binding domain"/>
    <property type="match status" value="1"/>
</dbReference>
<dbReference type="GO" id="GO:0046872">
    <property type="term" value="F:metal ion binding"/>
    <property type="evidence" value="ECO:0007669"/>
    <property type="project" value="UniProtKB-KW"/>
</dbReference>
<evidence type="ECO:0000256" key="15">
    <source>
        <dbReference type="RuleBase" id="RU368122"/>
    </source>
</evidence>
<comment type="subcellular location">
    <subcellularLocation>
        <location evidence="2 15">Secreted</location>
    </subcellularLocation>
</comment>
<evidence type="ECO:0000256" key="7">
    <source>
        <dbReference type="ARBA" id="ARBA00023002"/>
    </source>
</evidence>
<keyword evidence="7" id="KW-0560">Oxidoreductase</keyword>
<proteinExistence type="inferred from homology"/>
<comment type="function">
    <text evidence="15">Lytic polysaccharide monooxygenase (LMPO) that depolymerizes crystalline and amorphous polysaccharides via the oxidation of scissile alpha- or beta-(1-4)-glycosidic bonds, yielding C1 and/or C4 oxidation products. Catalysis by LPMOs requires the reduction of the active-site copper from Cu(II) to Cu(I) by a reducing agent and H(2)O(2) or O(2) as a cosubstrate.</text>
</comment>
<keyword evidence="8" id="KW-0186">Copper</keyword>
<evidence type="ECO:0000313" key="20">
    <source>
        <dbReference type="Proteomes" id="UP000002668"/>
    </source>
</evidence>
<dbReference type="eggNOG" id="ENOG502RXMI">
    <property type="taxonomic scope" value="Eukaryota"/>
</dbReference>
<dbReference type="PROSITE" id="PS00562">
    <property type="entry name" value="CBM1_1"/>
    <property type="match status" value="1"/>
</dbReference>
<evidence type="ECO:0000256" key="9">
    <source>
        <dbReference type="ARBA" id="ARBA00023033"/>
    </source>
</evidence>
<keyword evidence="11 15" id="KW-0119">Carbohydrate metabolism</keyword>
<dbReference type="PANTHER" id="PTHR33353">
    <property type="entry name" value="PUTATIVE (AFU_ORTHOLOGUE AFUA_1G12560)-RELATED"/>
    <property type="match status" value="1"/>
</dbReference>
<dbReference type="RefSeq" id="XP_003841733.1">
    <property type="nucleotide sequence ID" value="XM_003841685.1"/>
</dbReference>
<keyword evidence="9" id="KW-0503">Monooxygenase</keyword>
<dbReference type="VEuPathDB" id="FungiDB:LEMA_P096630.1"/>
<dbReference type="CAZy" id="CBM1">
    <property type="family name" value="Carbohydrate-Binding Module Family 1"/>
</dbReference>
<keyword evidence="10 15" id="KW-1015">Disulfide bond</keyword>
<dbReference type="EMBL" id="FP929133">
    <property type="protein sequence ID" value="CBX98254.1"/>
    <property type="molecule type" value="Genomic_DNA"/>
</dbReference>
<dbReference type="Proteomes" id="UP000002668">
    <property type="component" value="Genome"/>
</dbReference>
<sequence length="325" mass="33221">MKTSSLLALAAAGGSQLVAAHTTVYNILVNGKDQGLGNKAGGYIDSPPNNNPLVDVTSKDMTCNVAGTKATTSVTVAGGDEITFQWHHNNNSPSDDIIDPSHKGPIMVYISKSSPSLSWTKLAEDGYDGKSWAVDKLIAGSYTGKPGQHKVKLPKLAAGDYILRPEIIALHEGNRDKGAQFYMECVHVKVTGSGSVALPAGVVIPGAYRANDAGILFDIYSGRVSSYPIPGPKVWNGGSGGGAAPAPAPAPAPVTTKAPAPLKPAATAPPKKTTLATVAKPAATPATGAVAQMYAQCGGQGYTGAKACAAGSKCTVQNAYYSQCL</sequence>
<keyword evidence="3 15" id="KW-0964">Secreted</keyword>